<name>A0A1I5IBF7_9FIRM</name>
<dbReference type="Gene3D" id="3.20.20.80">
    <property type="entry name" value="Glycosidases"/>
    <property type="match status" value="1"/>
</dbReference>
<evidence type="ECO:0000313" key="4">
    <source>
        <dbReference type="EMBL" id="SFO57947.1"/>
    </source>
</evidence>
<dbReference type="Proteomes" id="UP000198806">
    <property type="component" value="Unassembled WGS sequence"/>
</dbReference>
<dbReference type="SUPFAM" id="SSF51445">
    <property type="entry name" value="(Trans)glycosidases"/>
    <property type="match status" value="1"/>
</dbReference>
<feature type="region of interest" description="Disordered" evidence="1">
    <location>
        <begin position="81"/>
        <end position="138"/>
    </location>
</feature>
<dbReference type="Pfam" id="PF13200">
    <property type="entry name" value="DUF4015"/>
    <property type="match status" value="1"/>
</dbReference>
<evidence type="ECO:0000259" key="3">
    <source>
        <dbReference type="Pfam" id="PF13200"/>
    </source>
</evidence>
<proteinExistence type="predicted"/>
<gene>
    <name evidence="4" type="ORF">SAMN04489757_14225</name>
</gene>
<dbReference type="InterPro" id="IPR025275">
    <property type="entry name" value="DUF4015"/>
</dbReference>
<accession>A0A1I5IBF7</accession>
<evidence type="ECO:0000313" key="5">
    <source>
        <dbReference type="Proteomes" id="UP000198806"/>
    </source>
</evidence>
<feature type="domain" description="DUF4015" evidence="3">
    <location>
        <begin position="169"/>
        <end position="487"/>
    </location>
</feature>
<sequence length="495" mass="55643">MRKKDMYLNFNNPYSGKNRRKGRRGYGRRGRKPGFLYVLIILIIAIGLGFLAFYIANHILSDSNQNLFGKGNEKLNAEINQEGQENNIDTAKVDEDAEGSEKTTQNSPQAGDTAGNAKDSTSGNTNGNETSDEGEAEDTLAIGKREDGLQEEPFMPNFIDNRSPVKVKGIYVSGPRAGNETYMKELIELVDTTELNAMVIDIKNDSGEITYNMDLNIAQEIDATINYIRDIEGLIKDLKAKDIYLIARIVAFKDPILAKGKPELSLKKKDGSIFKDKDGLSWVNPYKKEVWDYLIAVAGEAVKLGFDEIQFDYIRFSTDSGMKQVDFGEEAKDKTKIDAINEFTKYASERLKPQGVYVSADVYGAIIDSEVDANIVGQDYIQMSKYLDYICPMIYPSHYADGAYGIKHPDLEPYNLILQALKKSEEQLKQIKEGNQKAIVRSWLQDFTAVWLTHHKSYGPEEIKAQIKAVNDAGYEEWILWNGSNNYTKGGLLKE</sequence>
<reference evidence="4 5" key="1">
    <citation type="submission" date="2016-10" db="EMBL/GenBank/DDBJ databases">
        <authorList>
            <person name="de Groot N.N."/>
        </authorList>
    </citation>
    <scope>NUCLEOTIDE SEQUENCE [LARGE SCALE GENOMIC DNA]</scope>
    <source>
        <strain evidence="4 5">DSM 1283</strain>
    </source>
</reference>
<dbReference type="RefSeq" id="WP_242961040.1">
    <property type="nucleotide sequence ID" value="NZ_BAABFM010000015.1"/>
</dbReference>
<organism evidence="4 5">
    <name type="scientific">Anaerocolumna aminovalerica</name>
    <dbReference type="NCBI Taxonomy" id="1527"/>
    <lineage>
        <taxon>Bacteria</taxon>
        <taxon>Bacillati</taxon>
        <taxon>Bacillota</taxon>
        <taxon>Clostridia</taxon>
        <taxon>Lachnospirales</taxon>
        <taxon>Lachnospiraceae</taxon>
        <taxon>Anaerocolumna</taxon>
    </lineage>
</organism>
<protein>
    <recommendedName>
        <fullName evidence="3">DUF4015 domain-containing protein</fullName>
    </recommendedName>
</protein>
<keyword evidence="2" id="KW-0472">Membrane</keyword>
<dbReference type="EMBL" id="FOWD01000042">
    <property type="protein sequence ID" value="SFO57947.1"/>
    <property type="molecule type" value="Genomic_DNA"/>
</dbReference>
<keyword evidence="2" id="KW-0812">Transmembrane</keyword>
<dbReference type="InterPro" id="IPR017853">
    <property type="entry name" value="GH"/>
</dbReference>
<feature type="transmembrane region" description="Helical" evidence="2">
    <location>
        <begin position="34"/>
        <end position="56"/>
    </location>
</feature>
<keyword evidence="2" id="KW-1133">Transmembrane helix</keyword>
<evidence type="ECO:0000256" key="2">
    <source>
        <dbReference type="SAM" id="Phobius"/>
    </source>
</evidence>
<evidence type="ECO:0000256" key="1">
    <source>
        <dbReference type="SAM" id="MobiDB-lite"/>
    </source>
</evidence>
<keyword evidence="5" id="KW-1185">Reference proteome</keyword>
<dbReference type="AlphaFoldDB" id="A0A1I5IBF7"/>
<feature type="compositionally biased region" description="Polar residues" evidence="1">
    <location>
        <begin position="118"/>
        <end position="129"/>
    </location>
</feature>